<evidence type="ECO:0000313" key="2">
    <source>
        <dbReference type="Proteomes" id="UP000632222"/>
    </source>
</evidence>
<accession>A0ABQ2D074</accession>
<dbReference type="Proteomes" id="UP000632222">
    <property type="component" value="Unassembled WGS sequence"/>
</dbReference>
<evidence type="ECO:0000313" key="1">
    <source>
        <dbReference type="EMBL" id="GGJ31656.1"/>
    </source>
</evidence>
<protein>
    <submittedName>
        <fullName evidence="1">Uncharacterized protein</fullName>
    </submittedName>
</protein>
<gene>
    <name evidence="1" type="ORF">GCM10008938_17260</name>
</gene>
<comment type="caution">
    <text evidence="1">The sequence shown here is derived from an EMBL/GenBank/DDBJ whole genome shotgun (WGS) entry which is preliminary data.</text>
</comment>
<sequence>MQARTQMGWTFKFNICICSATSKPIPDSSSSESAIMRRSWSGNLYGPRCERVDPEKTTEGLFSSPDVFAPAFDLNT</sequence>
<dbReference type="EMBL" id="BMOD01000005">
    <property type="protein sequence ID" value="GGJ31656.1"/>
    <property type="molecule type" value="Genomic_DNA"/>
</dbReference>
<keyword evidence="2" id="KW-1185">Reference proteome</keyword>
<reference evidence="2" key="1">
    <citation type="journal article" date="2019" name="Int. J. Syst. Evol. Microbiol.">
        <title>The Global Catalogue of Microorganisms (GCM) 10K type strain sequencing project: providing services to taxonomists for standard genome sequencing and annotation.</title>
        <authorList>
            <consortium name="The Broad Institute Genomics Platform"/>
            <consortium name="The Broad Institute Genome Sequencing Center for Infectious Disease"/>
            <person name="Wu L."/>
            <person name="Ma J."/>
        </authorList>
    </citation>
    <scope>NUCLEOTIDE SEQUENCE [LARGE SCALE GENOMIC DNA]</scope>
    <source>
        <strain evidence="2">JCM 14370</strain>
    </source>
</reference>
<name>A0ABQ2D074_9DEIO</name>
<proteinExistence type="predicted"/>
<organism evidence="1 2">
    <name type="scientific">Deinococcus roseus</name>
    <dbReference type="NCBI Taxonomy" id="392414"/>
    <lineage>
        <taxon>Bacteria</taxon>
        <taxon>Thermotogati</taxon>
        <taxon>Deinococcota</taxon>
        <taxon>Deinococci</taxon>
        <taxon>Deinococcales</taxon>
        <taxon>Deinococcaceae</taxon>
        <taxon>Deinococcus</taxon>
    </lineage>
</organism>